<organism evidence="2 3">
    <name type="scientific">Cellulomonas marina</name>
    <dbReference type="NCBI Taxonomy" id="988821"/>
    <lineage>
        <taxon>Bacteria</taxon>
        <taxon>Bacillati</taxon>
        <taxon>Actinomycetota</taxon>
        <taxon>Actinomycetes</taxon>
        <taxon>Micrococcales</taxon>
        <taxon>Cellulomonadaceae</taxon>
        <taxon>Cellulomonas</taxon>
    </lineage>
</organism>
<protein>
    <recommendedName>
        <fullName evidence="4">MtN3 and saliva related transmembrane protein</fullName>
    </recommendedName>
</protein>
<keyword evidence="3" id="KW-1185">Reference proteome</keyword>
<keyword evidence="1" id="KW-0472">Membrane</keyword>
<sequence>MHDVIATAGLLASITGLVGGLPHARHVWRHRREPSALQGISLASFAVALVGNVMWTVYGVGIGSFWVAAPCAVNGPIAVLTLVVVGRSKRRVRPMEGVEGASASTTAAPATLPQARVVALAHRSTGRLVAQRPAADVHGLPAHVRAAG</sequence>
<feature type="transmembrane region" description="Helical" evidence="1">
    <location>
        <begin position="64"/>
        <end position="85"/>
    </location>
</feature>
<feature type="transmembrane region" description="Helical" evidence="1">
    <location>
        <begin position="36"/>
        <end position="58"/>
    </location>
</feature>
<dbReference type="RefSeq" id="WP_090033347.1">
    <property type="nucleotide sequence ID" value="NZ_BONM01000011.1"/>
</dbReference>
<dbReference type="OrthoDB" id="5109833at2"/>
<proteinExistence type="predicted"/>
<dbReference type="Proteomes" id="UP000199012">
    <property type="component" value="Unassembled WGS sequence"/>
</dbReference>
<reference evidence="2 3" key="1">
    <citation type="submission" date="2016-10" db="EMBL/GenBank/DDBJ databases">
        <authorList>
            <person name="de Groot N.N."/>
        </authorList>
    </citation>
    <scope>NUCLEOTIDE SEQUENCE [LARGE SCALE GENOMIC DNA]</scope>
    <source>
        <strain evidence="2 3">CGMCC 4.6945</strain>
    </source>
</reference>
<accession>A0A1I0ZAC5</accession>
<evidence type="ECO:0000313" key="3">
    <source>
        <dbReference type="Proteomes" id="UP000199012"/>
    </source>
</evidence>
<evidence type="ECO:0000256" key="1">
    <source>
        <dbReference type="SAM" id="Phobius"/>
    </source>
</evidence>
<name>A0A1I0ZAC5_9CELL</name>
<dbReference type="EMBL" id="FOKA01000010">
    <property type="protein sequence ID" value="SFB22307.1"/>
    <property type="molecule type" value="Genomic_DNA"/>
</dbReference>
<feature type="transmembrane region" description="Helical" evidence="1">
    <location>
        <begin position="6"/>
        <end position="24"/>
    </location>
</feature>
<keyword evidence="1" id="KW-1133">Transmembrane helix</keyword>
<evidence type="ECO:0000313" key="2">
    <source>
        <dbReference type="EMBL" id="SFB22307.1"/>
    </source>
</evidence>
<keyword evidence="1" id="KW-0812">Transmembrane</keyword>
<dbReference type="Gene3D" id="1.20.1280.290">
    <property type="match status" value="1"/>
</dbReference>
<evidence type="ECO:0008006" key="4">
    <source>
        <dbReference type="Google" id="ProtNLM"/>
    </source>
</evidence>
<dbReference type="AlphaFoldDB" id="A0A1I0ZAC5"/>
<gene>
    <name evidence="2" type="ORF">SAMN05421867_11066</name>
</gene>